<dbReference type="RefSeq" id="WP_169350291.1">
    <property type="nucleotide sequence ID" value="NZ_JABBJJ010000295.1"/>
</dbReference>
<keyword evidence="11" id="KW-1185">Reference proteome</keyword>
<keyword evidence="2" id="KW-1003">Cell membrane</keyword>
<keyword evidence="3 7" id="KW-0812">Transmembrane</keyword>
<feature type="domain" description="ABC3 transporter permease C-terminal" evidence="8">
    <location>
        <begin position="703"/>
        <end position="764"/>
    </location>
</feature>
<feature type="domain" description="ABC3 transporter permease C-terminal" evidence="8">
    <location>
        <begin position="276"/>
        <end position="397"/>
    </location>
</feature>
<dbReference type="InterPro" id="IPR025857">
    <property type="entry name" value="MacB_PCD"/>
</dbReference>
<gene>
    <name evidence="10" type="ORF">HG543_40520</name>
</gene>
<evidence type="ECO:0000259" key="9">
    <source>
        <dbReference type="Pfam" id="PF12704"/>
    </source>
</evidence>
<comment type="similarity">
    <text evidence="6">Belongs to the ABC-4 integral membrane protein family.</text>
</comment>
<dbReference type="Pfam" id="PF12704">
    <property type="entry name" value="MacB_PCD"/>
    <property type="match status" value="2"/>
</dbReference>
<feature type="transmembrane region" description="Helical" evidence="7">
    <location>
        <begin position="21"/>
        <end position="47"/>
    </location>
</feature>
<dbReference type="InterPro" id="IPR050250">
    <property type="entry name" value="Macrolide_Exporter_MacB"/>
</dbReference>
<sequence>MSVLADDLRFAIRLLLKSRGFTLVSVLTLALAIGANTAIFSVVHGVLLRPLPYPEPEQLVQVLREAPDGKSSSHAIAHYAWLATQAPALSHVTAHEPIPSGFNLVGDGLPERLSGMRVTGSFFETFGVRPQLGRGFLPEEDVAGAARVVVISHGLWQRRFGGAPDVIGQSLTLNDTPHTVVGVAPAGFRYPEGAQLWTPLQLDLANDDNANFLSIIGRLKPGVDAEAAEAGLATLSRRMHEEKPLLVADMESFRVKDLRTFLAGDLRLALWVLLGAVALVLLIACVNLANLQLARAAARQRELVVRAALGAAPGRLVRQLLTESLLLSLAGGGLGLALATAVLPALLALAPEGLPGTHIGLSGADVEVNGAVLAFTLGASLLTGLLFGLLPAWQASRPDLQEALREGAQRATAGRAGGRTRRLLVVGQVALAVVLLVGAALLIRGFAALSNTAPGFDSRNVHVLRMSLPEARYGDPVAQERFARQVVERVAALPGVEAAGFSSALPMGIGPSMEFAIEGRYEGRPDGPGVGGGQFRPVTPGYFQALGISLVRGRLLSEADVAGSEPVVVINEAAARKYWPGEDPVGQRLRVGFSVPSIGDKVPRTVVGVVKDVRENGLAEDTPVVLYTALGQVAPAMNAMLVRILPQNLLVRSASPHASLVNSVQRELWAVDAQQPVSETLRLEQHVERSLGSERFNMVLLGLMAALALVLAAVGIYGVLSYLVSQRTREMGVRLALGAPRGEVVRLVLRQGLGSVGLGVALGVAG</sequence>
<comment type="caution">
    <text evidence="10">The sequence shown here is derived from an EMBL/GenBank/DDBJ whole genome shotgun (WGS) entry which is preliminary data.</text>
</comment>
<evidence type="ECO:0000256" key="6">
    <source>
        <dbReference type="ARBA" id="ARBA00038076"/>
    </source>
</evidence>
<feature type="transmembrane region" description="Helical" evidence="7">
    <location>
        <begin position="268"/>
        <end position="291"/>
    </location>
</feature>
<feature type="domain" description="MacB-like periplasmic core" evidence="9">
    <location>
        <begin position="22"/>
        <end position="233"/>
    </location>
</feature>
<evidence type="ECO:0000256" key="4">
    <source>
        <dbReference type="ARBA" id="ARBA00022989"/>
    </source>
</evidence>
<evidence type="ECO:0000313" key="10">
    <source>
        <dbReference type="EMBL" id="NMO21092.1"/>
    </source>
</evidence>
<feature type="transmembrane region" description="Helical" evidence="7">
    <location>
        <begin position="423"/>
        <end position="443"/>
    </location>
</feature>
<dbReference type="GO" id="GO:0022857">
    <property type="term" value="F:transmembrane transporter activity"/>
    <property type="evidence" value="ECO:0007669"/>
    <property type="project" value="TreeGrafter"/>
</dbReference>
<dbReference type="Proteomes" id="UP000518300">
    <property type="component" value="Unassembled WGS sequence"/>
</dbReference>
<evidence type="ECO:0000313" key="11">
    <source>
        <dbReference type="Proteomes" id="UP000518300"/>
    </source>
</evidence>
<dbReference type="AlphaFoldDB" id="A0A848LU14"/>
<dbReference type="PANTHER" id="PTHR30572:SF4">
    <property type="entry name" value="ABC TRANSPORTER PERMEASE YTRF"/>
    <property type="match status" value="1"/>
</dbReference>
<feature type="transmembrane region" description="Helical" evidence="7">
    <location>
        <begin position="698"/>
        <end position="724"/>
    </location>
</feature>
<dbReference type="InterPro" id="IPR017800">
    <property type="entry name" value="ADOP"/>
</dbReference>
<evidence type="ECO:0000256" key="7">
    <source>
        <dbReference type="SAM" id="Phobius"/>
    </source>
</evidence>
<feature type="domain" description="MacB-like periplasmic core" evidence="9">
    <location>
        <begin position="429"/>
        <end position="626"/>
    </location>
</feature>
<dbReference type="GO" id="GO:0005886">
    <property type="term" value="C:plasma membrane"/>
    <property type="evidence" value="ECO:0007669"/>
    <property type="project" value="UniProtKB-SubCell"/>
</dbReference>
<proteinExistence type="inferred from homology"/>
<evidence type="ECO:0000259" key="8">
    <source>
        <dbReference type="Pfam" id="PF02687"/>
    </source>
</evidence>
<dbReference type="EMBL" id="JABBJJ010000295">
    <property type="protein sequence ID" value="NMO21092.1"/>
    <property type="molecule type" value="Genomic_DNA"/>
</dbReference>
<reference evidence="10 11" key="1">
    <citation type="submission" date="2020-04" db="EMBL/GenBank/DDBJ databases">
        <title>Draft genome of Pyxidicoccus fallax type strain.</title>
        <authorList>
            <person name="Whitworth D.E."/>
        </authorList>
    </citation>
    <scope>NUCLEOTIDE SEQUENCE [LARGE SCALE GENOMIC DNA]</scope>
    <source>
        <strain evidence="10 11">DSM 14698</strain>
    </source>
</reference>
<evidence type="ECO:0000256" key="3">
    <source>
        <dbReference type="ARBA" id="ARBA00022692"/>
    </source>
</evidence>
<feature type="non-terminal residue" evidence="10">
    <location>
        <position position="766"/>
    </location>
</feature>
<dbReference type="InterPro" id="IPR003838">
    <property type="entry name" value="ABC3_permease_C"/>
</dbReference>
<dbReference type="Pfam" id="PF02687">
    <property type="entry name" value="FtsX"/>
    <property type="match status" value="2"/>
</dbReference>
<protein>
    <submittedName>
        <fullName evidence="10">ABC transporter permease</fullName>
    </submittedName>
</protein>
<feature type="transmembrane region" description="Helical" evidence="7">
    <location>
        <begin position="370"/>
        <end position="390"/>
    </location>
</feature>
<comment type="subcellular location">
    <subcellularLocation>
        <location evidence="1">Cell membrane</location>
        <topology evidence="1">Multi-pass membrane protein</topology>
    </subcellularLocation>
</comment>
<name>A0A848LU14_9BACT</name>
<feature type="transmembrane region" description="Helical" evidence="7">
    <location>
        <begin position="325"/>
        <end position="350"/>
    </location>
</feature>
<keyword evidence="4 7" id="KW-1133">Transmembrane helix</keyword>
<dbReference type="PANTHER" id="PTHR30572">
    <property type="entry name" value="MEMBRANE COMPONENT OF TRANSPORTER-RELATED"/>
    <property type="match status" value="1"/>
</dbReference>
<evidence type="ECO:0000256" key="1">
    <source>
        <dbReference type="ARBA" id="ARBA00004651"/>
    </source>
</evidence>
<keyword evidence="5 7" id="KW-0472">Membrane</keyword>
<dbReference type="NCBIfam" id="TIGR03434">
    <property type="entry name" value="ADOP"/>
    <property type="match status" value="1"/>
</dbReference>
<accession>A0A848LU14</accession>
<evidence type="ECO:0000256" key="5">
    <source>
        <dbReference type="ARBA" id="ARBA00023136"/>
    </source>
</evidence>
<organism evidence="10 11">
    <name type="scientific">Pyxidicoccus fallax</name>
    <dbReference type="NCBI Taxonomy" id="394095"/>
    <lineage>
        <taxon>Bacteria</taxon>
        <taxon>Pseudomonadati</taxon>
        <taxon>Myxococcota</taxon>
        <taxon>Myxococcia</taxon>
        <taxon>Myxococcales</taxon>
        <taxon>Cystobacterineae</taxon>
        <taxon>Myxococcaceae</taxon>
        <taxon>Pyxidicoccus</taxon>
    </lineage>
</organism>
<evidence type="ECO:0000256" key="2">
    <source>
        <dbReference type="ARBA" id="ARBA00022475"/>
    </source>
</evidence>